<protein>
    <submittedName>
        <fullName evidence="1">Uncharacterized protein</fullName>
    </submittedName>
</protein>
<evidence type="ECO:0000313" key="2">
    <source>
        <dbReference type="Proteomes" id="UP001519291"/>
    </source>
</evidence>
<organism evidence="1 2">
    <name type="scientific">Streptomyces syringium</name>
    <dbReference type="NCBI Taxonomy" id="76729"/>
    <lineage>
        <taxon>Bacteria</taxon>
        <taxon>Bacillati</taxon>
        <taxon>Actinomycetota</taxon>
        <taxon>Actinomycetes</taxon>
        <taxon>Kitasatosporales</taxon>
        <taxon>Streptomycetaceae</taxon>
        <taxon>Streptomyces</taxon>
    </lineage>
</organism>
<evidence type="ECO:0000313" key="1">
    <source>
        <dbReference type="EMBL" id="MBP2406805.1"/>
    </source>
</evidence>
<keyword evidence="2" id="KW-1185">Reference proteome</keyword>
<proteinExistence type="predicted"/>
<name>A0ABS4YE64_9ACTN</name>
<dbReference type="RefSeq" id="WP_130880423.1">
    <property type="nucleotide sequence ID" value="NZ_JAGIOH010000001.1"/>
</dbReference>
<dbReference type="Proteomes" id="UP001519291">
    <property type="component" value="Unassembled WGS sequence"/>
</dbReference>
<gene>
    <name evidence="1" type="ORF">JO379_006274</name>
</gene>
<reference evidence="1 2" key="1">
    <citation type="submission" date="2021-03" db="EMBL/GenBank/DDBJ databases">
        <title>Sequencing the genomes of 1000 actinobacteria strains.</title>
        <authorList>
            <person name="Klenk H.-P."/>
        </authorList>
    </citation>
    <scope>NUCLEOTIDE SEQUENCE [LARGE SCALE GENOMIC DNA]</scope>
    <source>
        <strain evidence="1 2">DSM 41480</strain>
    </source>
</reference>
<dbReference type="EMBL" id="JAGIOH010000001">
    <property type="protein sequence ID" value="MBP2406805.1"/>
    <property type="molecule type" value="Genomic_DNA"/>
</dbReference>
<dbReference type="GeneID" id="91573114"/>
<sequence>MRSPKPELIWQGRIHLGDEPGLYGDAHYSGLSAEVPLTLERTGPQAPDTTALVVVTEGLETFTGYPGHLITVTAYLPDPARPYHSVETVLATARMTSADQNRKEIPLALANRPSPLFLSVRARVDTEVPPGLYDDFVLTRILNASQNFAYVASLGFRA</sequence>
<accession>A0ABS4YE64</accession>
<comment type="caution">
    <text evidence="1">The sequence shown here is derived from an EMBL/GenBank/DDBJ whole genome shotgun (WGS) entry which is preliminary data.</text>
</comment>